<evidence type="ECO:0000313" key="3">
    <source>
        <dbReference type="Proteomes" id="UP000076404"/>
    </source>
</evidence>
<evidence type="ECO:0000256" key="1">
    <source>
        <dbReference type="SAM" id="MobiDB-lite"/>
    </source>
</evidence>
<reference evidence="2 3" key="1">
    <citation type="journal article" date="2014" name="Proc. Natl. Acad. Sci. U.S.A.">
        <title>Functional type 2 photosynthetic reaction centers found in the rare bacterial phylum Gemmatimonadetes.</title>
        <authorList>
            <person name="Zeng Y."/>
            <person name="Feng F."/>
            <person name="Medova H."/>
            <person name="Dean J."/>
            <person name="Koblizek M."/>
        </authorList>
    </citation>
    <scope>NUCLEOTIDE SEQUENCE [LARGE SCALE GENOMIC DNA]</scope>
    <source>
        <strain evidence="2 3">AP64</strain>
    </source>
</reference>
<reference evidence="2 3" key="2">
    <citation type="journal article" date="2016" name="Environ. Microbiol. Rep.">
        <title>Metagenomic evidence for the presence of phototrophic Gemmatimonadetes bacteria in diverse environments.</title>
        <authorList>
            <person name="Zeng Y."/>
            <person name="Baumbach J."/>
            <person name="Barbosa E.G."/>
            <person name="Azevedo V."/>
            <person name="Zhang C."/>
            <person name="Koblizek M."/>
        </authorList>
    </citation>
    <scope>NUCLEOTIDE SEQUENCE [LARGE SCALE GENOMIC DNA]</scope>
    <source>
        <strain evidence="2 3">AP64</strain>
    </source>
</reference>
<dbReference type="EMBL" id="CP011454">
    <property type="protein sequence ID" value="AMW05290.1"/>
    <property type="molecule type" value="Genomic_DNA"/>
</dbReference>
<name>A0A143BL96_9BACT</name>
<dbReference type="KEGG" id="gph:GEMMAAP_11725"/>
<protein>
    <submittedName>
        <fullName evidence="2">Uncharacterized protein</fullName>
    </submittedName>
</protein>
<dbReference type="STRING" id="1379270.GEMMAAP_11725"/>
<evidence type="ECO:0000313" key="2">
    <source>
        <dbReference type="EMBL" id="AMW05290.1"/>
    </source>
</evidence>
<dbReference type="Proteomes" id="UP000076404">
    <property type="component" value="Chromosome"/>
</dbReference>
<keyword evidence="3" id="KW-1185">Reference proteome</keyword>
<proteinExistence type="predicted"/>
<feature type="region of interest" description="Disordered" evidence="1">
    <location>
        <begin position="1"/>
        <end position="31"/>
    </location>
</feature>
<feature type="compositionally biased region" description="Basic and acidic residues" evidence="1">
    <location>
        <begin position="11"/>
        <end position="29"/>
    </location>
</feature>
<gene>
    <name evidence="2" type="ORF">GEMMAAP_11725</name>
</gene>
<dbReference type="AlphaFoldDB" id="A0A143BL96"/>
<organism evidence="2 3">
    <name type="scientific">Gemmatimonas phototrophica</name>
    <dbReference type="NCBI Taxonomy" id="1379270"/>
    <lineage>
        <taxon>Bacteria</taxon>
        <taxon>Pseudomonadati</taxon>
        <taxon>Gemmatimonadota</taxon>
        <taxon>Gemmatimonadia</taxon>
        <taxon>Gemmatimonadales</taxon>
        <taxon>Gemmatimonadaceae</taxon>
        <taxon>Gemmatimonas</taxon>
    </lineage>
</organism>
<sequence>MRPSLVQAIDIHPERRMTMSTPSEKEKSVPIELTPEQEEQVMSSTGKAPEAIELSSTELEERIAPRIRLRP</sequence>
<accession>A0A143BL96</accession>